<dbReference type="HAMAP" id="MF_00652">
    <property type="entry name" value="UPF0246"/>
    <property type="match status" value="1"/>
</dbReference>
<sequence>MQIIMSPAKLMDFDTREENIETTRPAFSEKTGEVLEVCKKLSEAEIAETMKVNRDIAQKVYGYFQSFNFKTIPLRAAALAYDGIAYKGLNAHDFSKEEVAFAQKHLNILSGFYGALKPFDRIKPYRLEFARKIRPDGYKDLYDFWQDEVNQYLAGRLAKDEKVIINVASKEYSKVVLKKLLPENTRVIEINFLQQQGGALKQIVVHSKKARGLMARFIIKNRLKAAEEAKAFDYENYFYYPQLSSEDKWVFVR</sequence>
<reference evidence="1" key="1">
    <citation type="submission" date="2019-08" db="EMBL/GenBank/DDBJ databases">
        <authorList>
            <person name="Kucharzyk K."/>
            <person name="Murdoch R.W."/>
            <person name="Higgins S."/>
            <person name="Loffler F."/>
        </authorList>
    </citation>
    <scope>NUCLEOTIDE SEQUENCE</scope>
</reference>
<protein>
    <submittedName>
        <fullName evidence="1">Uncharacterized protein</fullName>
    </submittedName>
</protein>
<name>A0A644XRL6_9ZZZZ</name>
<comment type="caution">
    <text evidence="1">The sequence shown here is derived from an EMBL/GenBank/DDBJ whole genome shotgun (WGS) entry which is preliminary data.</text>
</comment>
<organism evidence="1">
    <name type="scientific">bioreactor metagenome</name>
    <dbReference type="NCBI Taxonomy" id="1076179"/>
    <lineage>
        <taxon>unclassified sequences</taxon>
        <taxon>metagenomes</taxon>
        <taxon>ecological metagenomes</taxon>
    </lineage>
</organism>
<dbReference type="GO" id="GO:0005829">
    <property type="term" value="C:cytosol"/>
    <property type="evidence" value="ECO:0007669"/>
    <property type="project" value="TreeGrafter"/>
</dbReference>
<evidence type="ECO:0000313" key="1">
    <source>
        <dbReference type="EMBL" id="MPM18408.1"/>
    </source>
</evidence>
<gene>
    <name evidence="1" type="ORF">SDC9_64817</name>
</gene>
<dbReference type="PANTHER" id="PTHR30283">
    <property type="entry name" value="PEROXIDE STRESS RESPONSE PROTEIN YAAA"/>
    <property type="match status" value="1"/>
</dbReference>
<dbReference type="AlphaFoldDB" id="A0A644XRL6"/>
<dbReference type="EMBL" id="VSSQ01002978">
    <property type="protein sequence ID" value="MPM18408.1"/>
    <property type="molecule type" value="Genomic_DNA"/>
</dbReference>
<dbReference type="PANTHER" id="PTHR30283:SF4">
    <property type="entry name" value="PEROXIDE STRESS RESISTANCE PROTEIN YAAA"/>
    <property type="match status" value="1"/>
</dbReference>
<accession>A0A644XRL6</accession>
<dbReference type="InterPro" id="IPR005583">
    <property type="entry name" value="YaaA"/>
</dbReference>
<dbReference type="GO" id="GO:0033194">
    <property type="term" value="P:response to hydroperoxide"/>
    <property type="evidence" value="ECO:0007669"/>
    <property type="project" value="TreeGrafter"/>
</dbReference>
<dbReference type="Pfam" id="PF03883">
    <property type="entry name" value="H2O2_YaaD"/>
    <property type="match status" value="1"/>
</dbReference>
<proteinExistence type="inferred from homology"/>